<feature type="domain" description="Flagellar basal-body/hook protein C-terminal" evidence="4">
    <location>
        <begin position="231"/>
        <end position="276"/>
    </location>
</feature>
<dbReference type="InterPro" id="IPR001444">
    <property type="entry name" value="Flag_bb_rod_N"/>
</dbReference>
<evidence type="ECO:0000259" key="3">
    <source>
        <dbReference type="Pfam" id="PF00460"/>
    </source>
</evidence>
<evidence type="ECO:0000313" key="7">
    <source>
        <dbReference type="Proteomes" id="UP001596505"/>
    </source>
</evidence>
<evidence type="ECO:0000256" key="1">
    <source>
        <dbReference type="ARBA" id="ARBA00009677"/>
    </source>
</evidence>
<evidence type="ECO:0000256" key="2">
    <source>
        <dbReference type="RuleBase" id="RU362116"/>
    </source>
</evidence>
<dbReference type="InterPro" id="IPR053967">
    <property type="entry name" value="LlgE_F_G-like_D1"/>
</dbReference>
<proteinExistence type="inferred from homology"/>
<dbReference type="InterPro" id="IPR020013">
    <property type="entry name" value="Flagellar_FlgE/F/G"/>
</dbReference>
<comment type="subcellular location">
    <subcellularLocation>
        <location evidence="2">Bacterial flagellum basal body</location>
    </subcellularLocation>
</comment>
<dbReference type="Pfam" id="PF06429">
    <property type="entry name" value="Flg_bbr_C"/>
    <property type="match status" value="1"/>
</dbReference>
<feature type="domain" description="Flagellar basal body rod protein N-terminal" evidence="3">
    <location>
        <begin position="10"/>
        <end position="35"/>
    </location>
</feature>
<comment type="caution">
    <text evidence="6">The sequence shown here is derived from an EMBL/GenBank/DDBJ whole genome shotgun (WGS) entry which is preliminary data.</text>
</comment>
<keyword evidence="6" id="KW-0966">Cell projection</keyword>
<evidence type="ECO:0000313" key="6">
    <source>
        <dbReference type="EMBL" id="MFC7392986.1"/>
    </source>
</evidence>
<dbReference type="Proteomes" id="UP001596505">
    <property type="component" value="Unassembled WGS sequence"/>
</dbReference>
<dbReference type="PANTHER" id="PTHR30435">
    <property type="entry name" value="FLAGELLAR PROTEIN"/>
    <property type="match status" value="1"/>
</dbReference>
<protein>
    <submittedName>
        <fullName evidence="6">Flagellar hook-basal body protein</fullName>
    </submittedName>
</protein>
<evidence type="ECO:0000259" key="5">
    <source>
        <dbReference type="Pfam" id="PF22692"/>
    </source>
</evidence>
<gene>
    <name evidence="6" type="ORF">ACFQRG_08320</name>
</gene>
<dbReference type="InterPro" id="IPR010930">
    <property type="entry name" value="Flg_bb/hook_C_dom"/>
</dbReference>
<name>A0ABW2Q0I9_9BACL</name>
<keyword evidence="2" id="KW-0975">Bacterial flagellum</keyword>
<feature type="domain" description="Flagellar hook protein FlgE/F/G-like D1" evidence="5">
    <location>
        <begin position="103"/>
        <end position="171"/>
    </location>
</feature>
<keyword evidence="6" id="KW-0969">Cilium</keyword>
<keyword evidence="7" id="KW-1185">Reference proteome</keyword>
<dbReference type="RefSeq" id="WP_380965421.1">
    <property type="nucleotide sequence ID" value="NZ_JBHTCO010000007.1"/>
</dbReference>
<accession>A0ABW2Q0I9</accession>
<dbReference type="PROSITE" id="PS00588">
    <property type="entry name" value="FLAGELLA_BB_ROD"/>
    <property type="match status" value="1"/>
</dbReference>
<dbReference type="Pfam" id="PF22692">
    <property type="entry name" value="LlgE_F_G_D1"/>
    <property type="match status" value="1"/>
</dbReference>
<dbReference type="SUPFAM" id="SSF117143">
    <property type="entry name" value="Flagellar hook protein flgE"/>
    <property type="match status" value="1"/>
</dbReference>
<dbReference type="Pfam" id="PF00460">
    <property type="entry name" value="Flg_bb_rod"/>
    <property type="match status" value="1"/>
</dbReference>
<dbReference type="InterPro" id="IPR037925">
    <property type="entry name" value="FlgE/F/G-like"/>
</dbReference>
<dbReference type="EMBL" id="JBHTCO010000007">
    <property type="protein sequence ID" value="MFC7392986.1"/>
    <property type="molecule type" value="Genomic_DNA"/>
</dbReference>
<organism evidence="6 7">
    <name type="scientific">Scopulibacillus cellulosilyticus</name>
    <dbReference type="NCBI Taxonomy" id="2665665"/>
    <lineage>
        <taxon>Bacteria</taxon>
        <taxon>Bacillati</taxon>
        <taxon>Bacillota</taxon>
        <taxon>Bacilli</taxon>
        <taxon>Bacillales</taxon>
        <taxon>Sporolactobacillaceae</taxon>
        <taxon>Scopulibacillus</taxon>
    </lineage>
</organism>
<dbReference type="PANTHER" id="PTHR30435:SF19">
    <property type="entry name" value="FLAGELLAR BASAL-BODY ROD PROTEIN FLGG"/>
    <property type="match status" value="1"/>
</dbReference>
<reference evidence="7" key="1">
    <citation type="journal article" date="2019" name="Int. J. Syst. Evol. Microbiol.">
        <title>The Global Catalogue of Microorganisms (GCM) 10K type strain sequencing project: providing services to taxonomists for standard genome sequencing and annotation.</title>
        <authorList>
            <consortium name="The Broad Institute Genomics Platform"/>
            <consortium name="The Broad Institute Genome Sequencing Center for Infectious Disease"/>
            <person name="Wu L."/>
            <person name="Ma J."/>
        </authorList>
    </citation>
    <scope>NUCLEOTIDE SEQUENCE [LARGE SCALE GENOMIC DNA]</scope>
    <source>
        <strain evidence="7">CGMCC 1.16305</strain>
    </source>
</reference>
<dbReference type="InterPro" id="IPR019776">
    <property type="entry name" value="Flagellar_basal_body_rod_CS"/>
</dbReference>
<dbReference type="NCBIfam" id="TIGR03506">
    <property type="entry name" value="FlgEFG_subfam"/>
    <property type="match status" value="1"/>
</dbReference>
<evidence type="ECO:0000259" key="4">
    <source>
        <dbReference type="Pfam" id="PF06429"/>
    </source>
</evidence>
<sequence>MDRSLMTSAVTMGQLQNKIDLISNNMANASTTGYKSQDAEFTDLLVQQINNLSGQDRNGRLTPGGIRVGSGAKLGNVDLNMTQGAMKQTGRALDLALEKPEQFFKIGVKNNQGGQTVMYTRNGAFYLQPGQNNQMKLVTSDGNDVLGPNDQPIRVPADIRNIKIAKNGAIYGSHANGGRFQAGTIGVVDIKHPQLLQAKGESLYALPPLNGLGYTLNDVVNPVGQAGADIKQGTLEASNVDLSKEMTDLVNLERSYQMNARAISISDQMMGLVNSLR</sequence>
<comment type="similarity">
    <text evidence="1 2">Belongs to the flagella basal body rod proteins family.</text>
</comment>
<keyword evidence="6" id="KW-0282">Flagellum</keyword>